<keyword evidence="4" id="KW-1185">Reference proteome</keyword>
<comment type="caution">
    <text evidence="3">The sequence shown here is derived from an EMBL/GenBank/DDBJ whole genome shotgun (WGS) entry which is preliminary data.</text>
</comment>
<evidence type="ECO:0000313" key="4">
    <source>
        <dbReference type="Proteomes" id="UP000499080"/>
    </source>
</evidence>
<dbReference type="SMART" id="SM00343">
    <property type="entry name" value="ZnF_C2HC"/>
    <property type="match status" value="3"/>
</dbReference>
<proteinExistence type="predicted"/>
<feature type="compositionally biased region" description="Acidic residues" evidence="1">
    <location>
        <begin position="409"/>
        <end position="426"/>
    </location>
</feature>
<dbReference type="InterPro" id="IPR001878">
    <property type="entry name" value="Znf_CCHC"/>
</dbReference>
<evidence type="ECO:0000313" key="3">
    <source>
        <dbReference type="EMBL" id="GBM74366.1"/>
    </source>
</evidence>
<dbReference type="GO" id="GO:0008270">
    <property type="term" value="F:zinc ion binding"/>
    <property type="evidence" value="ECO:0007669"/>
    <property type="project" value="InterPro"/>
</dbReference>
<feature type="compositionally biased region" description="Basic and acidic residues" evidence="1">
    <location>
        <begin position="379"/>
        <end position="397"/>
    </location>
</feature>
<organism evidence="3 4">
    <name type="scientific">Araneus ventricosus</name>
    <name type="common">Orbweaver spider</name>
    <name type="synonym">Epeira ventricosa</name>
    <dbReference type="NCBI Taxonomy" id="182803"/>
    <lineage>
        <taxon>Eukaryota</taxon>
        <taxon>Metazoa</taxon>
        <taxon>Ecdysozoa</taxon>
        <taxon>Arthropoda</taxon>
        <taxon>Chelicerata</taxon>
        <taxon>Arachnida</taxon>
        <taxon>Araneae</taxon>
        <taxon>Araneomorphae</taxon>
        <taxon>Entelegynae</taxon>
        <taxon>Araneoidea</taxon>
        <taxon>Araneidae</taxon>
        <taxon>Araneus</taxon>
    </lineage>
</organism>
<feature type="domain" description="CCHC-type" evidence="2">
    <location>
        <begin position="170"/>
        <end position="186"/>
    </location>
</feature>
<protein>
    <recommendedName>
        <fullName evidence="2">CCHC-type domain-containing protein</fullName>
    </recommendedName>
</protein>
<dbReference type="OrthoDB" id="6431089at2759"/>
<dbReference type="Gene3D" id="4.10.60.10">
    <property type="entry name" value="Zinc finger, CCHC-type"/>
    <property type="match status" value="1"/>
</dbReference>
<feature type="region of interest" description="Disordered" evidence="1">
    <location>
        <begin position="307"/>
        <end position="426"/>
    </location>
</feature>
<sequence length="426" mass="46989">MGSLKPTDTDTISEYARFLILTVPNGELGNMSPFAVEKALKGIGGSPKSVKKLKSGDLLIETTSAIQTKSFLIAKSILNKPLSVTIHRTLNSCRGVISEPQLLKDTESEILTGLSSQGVIAVRRIHIRRGRDLIPTKHIILTFNSTKLPTNIKAGYLNCKVRVYIPNPIRCFNCQRFGHSKTACRGKQTCSKCASVDHNTPDCNSPDLLCVNCKQPHSSDSRDCPQWKLEKKIQELRARNNLSYAEAKKLLPEQNSVSYSKVVQPATCSCGKKIQPTNNQPAACQSAQTDEQITQVFCMPLAKLKSSKSNKSKSETTTVSPVLNTQIPKSSTNVQKKSQNTKSSKSDQWQKVKETKAAKRARLLAEKRNQISSSPSRSLTKEDFLKKSGKHQEKDSDSDLVLSVHPSDEDMSTSDVDEEEPSQTNS</sequence>
<dbReference type="InterPro" id="IPR036875">
    <property type="entry name" value="Znf_CCHC_sf"/>
</dbReference>
<dbReference type="SUPFAM" id="SSF57756">
    <property type="entry name" value="Retrovirus zinc finger-like domains"/>
    <property type="match status" value="1"/>
</dbReference>
<feature type="domain" description="CCHC-type" evidence="2">
    <location>
        <begin position="189"/>
        <end position="205"/>
    </location>
</feature>
<dbReference type="Proteomes" id="UP000499080">
    <property type="component" value="Unassembled WGS sequence"/>
</dbReference>
<dbReference type="GO" id="GO:0003676">
    <property type="term" value="F:nucleic acid binding"/>
    <property type="evidence" value="ECO:0007669"/>
    <property type="project" value="InterPro"/>
</dbReference>
<feature type="compositionally biased region" description="Basic and acidic residues" evidence="1">
    <location>
        <begin position="344"/>
        <end position="369"/>
    </location>
</feature>
<dbReference type="AlphaFoldDB" id="A0A4Y2IBD2"/>
<gene>
    <name evidence="3" type="ORF">AVEN_221987_1</name>
</gene>
<name>A0A4Y2IBD2_ARAVE</name>
<accession>A0A4Y2IBD2</accession>
<reference evidence="3 4" key="1">
    <citation type="journal article" date="2019" name="Sci. Rep.">
        <title>Orb-weaving spider Araneus ventricosus genome elucidates the spidroin gene catalogue.</title>
        <authorList>
            <person name="Kono N."/>
            <person name="Nakamura H."/>
            <person name="Ohtoshi R."/>
            <person name="Moran D.A.P."/>
            <person name="Shinohara A."/>
            <person name="Yoshida Y."/>
            <person name="Fujiwara M."/>
            <person name="Mori M."/>
            <person name="Tomita M."/>
            <person name="Arakawa K."/>
        </authorList>
    </citation>
    <scope>NUCLEOTIDE SEQUENCE [LARGE SCALE GENOMIC DNA]</scope>
</reference>
<evidence type="ECO:0000256" key="1">
    <source>
        <dbReference type="SAM" id="MobiDB-lite"/>
    </source>
</evidence>
<feature type="domain" description="CCHC-type" evidence="2">
    <location>
        <begin position="209"/>
        <end position="226"/>
    </location>
</feature>
<dbReference type="EMBL" id="BGPR01185004">
    <property type="protein sequence ID" value="GBM74366.1"/>
    <property type="molecule type" value="Genomic_DNA"/>
</dbReference>
<feature type="compositionally biased region" description="Polar residues" evidence="1">
    <location>
        <begin position="315"/>
        <end position="334"/>
    </location>
</feature>
<evidence type="ECO:0000259" key="2">
    <source>
        <dbReference type="SMART" id="SM00343"/>
    </source>
</evidence>